<evidence type="ECO:0000259" key="2">
    <source>
        <dbReference type="PROSITE" id="PS50829"/>
    </source>
</evidence>
<feature type="compositionally biased region" description="Low complexity" evidence="1">
    <location>
        <begin position="1004"/>
        <end position="1026"/>
    </location>
</feature>
<dbReference type="Pfam" id="PF02213">
    <property type="entry name" value="GYF"/>
    <property type="match status" value="1"/>
</dbReference>
<feature type="compositionally biased region" description="Low complexity" evidence="1">
    <location>
        <begin position="958"/>
        <end position="977"/>
    </location>
</feature>
<feature type="region of interest" description="Disordered" evidence="1">
    <location>
        <begin position="1"/>
        <end position="113"/>
    </location>
</feature>
<feature type="compositionally biased region" description="Basic and acidic residues" evidence="1">
    <location>
        <begin position="766"/>
        <end position="781"/>
    </location>
</feature>
<evidence type="ECO:0000256" key="1">
    <source>
        <dbReference type="SAM" id="MobiDB-lite"/>
    </source>
</evidence>
<feature type="compositionally biased region" description="Low complexity" evidence="1">
    <location>
        <begin position="930"/>
        <end position="947"/>
    </location>
</feature>
<feature type="region of interest" description="Disordered" evidence="1">
    <location>
        <begin position="755"/>
        <end position="1028"/>
    </location>
</feature>
<dbReference type="PANTHER" id="PTHR14445:SF36">
    <property type="entry name" value="FI03272P-RELATED"/>
    <property type="match status" value="1"/>
</dbReference>
<protein>
    <recommendedName>
        <fullName evidence="2">GYF domain-containing protein</fullName>
    </recommendedName>
</protein>
<feature type="compositionally biased region" description="Low complexity" evidence="1">
    <location>
        <begin position="814"/>
        <end position="854"/>
    </location>
</feature>
<feature type="compositionally biased region" description="Low complexity" evidence="1">
    <location>
        <begin position="306"/>
        <end position="324"/>
    </location>
</feature>
<feature type="region of interest" description="Disordered" evidence="1">
    <location>
        <begin position="275"/>
        <end position="365"/>
    </location>
</feature>
<keyword evidence="4" id="KW-1185">Reference proteome</keyword>
<feature type="compositionally biased region" description="Basic and acidic residues" evidence="1">
    <location>
        <begin position="327"/>
        <end position="352"/>
    </location>
</feature>
<dbReference type="EMBL" id="CP144528">
    <property type="protein sequence ID" value="WWC73116.1"/>
    <property type="molecule type" value="Genomic_DNA"/>
</dbReference>
<feature type="compositionally biased region" description="Low complexity" evidence="1">
    <location>
        <begin position="188"/>
        <end position="201"/>
    </location>
</feature>
<feature type="compositionally biased region" description="Basic and acidic residues" evidence="1">
    <location>
        <begin position="914"/>
        <end position="929"/>
    </location>
</feature>
<dbReference type="Gene3D" id="3.30.1490.40">
    <property type="match status" value="1"/>
</dbReference>
<feature type="compositionally biased region" description="Gly residues" evidence="1">
    <location>
        <begin position="353"/>
        <end position="363"/>
    </location>
</feature>
<sequence length="1246" mass="128711">MSIHFAPQWVKPIKPSGTSLTTPTSEHPVSTLKSTSSHSNAAPNVPFPALSQNQRSSVGGGLMSPTTQQPLSYSRVTHTPSSPNFPNDPSYFPYQEPNGIGGTGNGQENGTAHPFRYSRDQILNLFDETKFKERPIELVEMAEGGGVLVSKSVNRPVGSRDLSEIEKKLLATSIHPPLPSRRQNTHGNANNANNANANANPAEPPTPNGLPSRRAGGFARGEGGAFGGGLGGKIGTIGGGLISPGGLDSKAPGALGGGFGGVAKRLGRVRGDIVEAGLDGPRSTGPNWRPPRSGSGSFEGVLGFGSAAPSALSTNPLSPNPNLEEPSESKIKNGGEVKEKVEEEKKEEEVGKFGKGGGPGWGTGQKKWRIAAGLTGPGNGDKTLEVPIANEPSSASVIATPSATPVPERDATVLESLIAPAVPHVNSLPQEGSAQPEEKVDLGAIEWFYRDPKGAEQGPFTGTQMHDWYSHSYFEDDLPLRKATESSFRPLAELKVATGSAVQPFLTPIRPRQLPPNLPIPIAALQQQAANGGPATLPDSFRALGVSSPVAADPRVSPQPPIQHTPQQFNQGFLPERAPYSPSVYGGPGFNGQLGSPAAFGPAPGQGAWGMAPGGAPGGPRLNGPFGSIGMPSPIGSSPLPFMPPQHQGQFFSPQIGSPIRGGDLFSPSAGVGAIPPSPWGMPQHPQHSPAYAPHIPQQAPQQAWPVEQHHQQVQPQHQEQQPNPEIEKAVEEALSPVAPQDQVFAPVAGPAQTEEVTLVSQPAPAREETGAVETPQRERSPSPQASPVSAPASAKATASVWGQPASKPASRKASFATPAPSTPSSEAPTPAQASKLPPAPASLPAKPAAHAKSTASAEPTAALKQLDPATPGPTSGTTSGEKSATTAASTKPAPWAIKDEKDIKTISSPSLREIQEVEAKHAEARRAALAEARAASSSPAPTPLSEDFPTSMAWGLPSSKPSAPAPVSAAASPSAPVWGGNDAAPKKTLKQIQEEEEKRKAKAAQAARASQGAPGLASAAGAAGSTKRGYADLAANAASPPVPAGWTTVGASGKPSASAVVTPSAASRVVSTPSAVPSKPATPIKTATSTPSIATVIGTPNKKVNGSTATEDSSAPSVEFIRWVKGALNGFRGDVDDFINNVLLSFPIDIPQSQRSETLEIISDSVYANSSTLDGRRFAQDFYNKRKLDSQKSSSSSSTTIGNSNNKSGSLNKITSLADVVKTQPTKKSDDFGFKIVKGKGKKKN</sequence>
<name>A0AAJ8MSS7_9TREE</name>
<feature type="compositionally biased region" description="Polar residues" evidence="1">
    <location>
        <begin position="16"/>
        <end position="42"/>
    </location>
</feature>
<feature type="region of interest" description="Disordered" evidence="1">
    <location>
        <begin position="172"/>
        <end position="222"/>
    </location>
</feature>
<feature type="compositionally biased region" description="Low complexity" evidence="1">
    <location>
        <begin position="782"/>
        <end position="800"/>
    </location>
</feature>
<feature type="compositionally biased region" description="Polar residues" evidence="1">
    <location>
        <begin position="64"/>
        <end position="87"/>
    </location>
</feature>
<reference evidence="3" key="2">
    <citation type="submission" date="2024-02" db="EMBL/GenBank/DDBJ databases">
        <title>Comparative genomics of Cryptococcus and Kwoniella reveals pathogenesis evolution and contrasting modes of karyotype evolution via chromosome fusion or intercentromeric recombination.</title>
        <authorList>
            <person name="Coelho M.A."/>
            <person name="David-Palma M."/>
            <person name="Shea T."/>
            <person name="Bowers K."/>
            <person name="McGinley-Smith S."/>
            <person name="Mohammad A.W."/>
            <person name="Gnirke A."/>
            <person name="Yurkov A.M."/>
            <person name="Nowrousian M."/>
            <person name="Sun S."/>
            <person name="Cuomo C.A."/>
            <person name="Heitman J."/>
        </authorList>
    </citation>
    <scope>NUCLEOTIDE SEQUENCE</scope>
    <source>
        <strain evidence="3">CBS 10737</strain>
    </source>
</reference>
<dbReference type="KEGG" id="kpin:30173743"/>
<accession>A0AAJ8MSS7</accession>
<dbReference type="PROSITE" id="PS50829">
    <property type="entry name" value="GYF"/>
    <property type="match status" value="1"/>
</dbReference>
<dbReference type="SUPFAM" id="SSF55277">
    <property type="entry name" value="GYF domain"/>
    <property type="match status" value="1"/>
</dbReference>
<gene>
    <name evidence="3" type="ORF">I206_107082</name>
</gene>
<evidence type="ECO:0000313" key="4">
    <source>
        <dbReference type="Proteomes" id="UP000094020"/>
    </source>
</evidence>
<reference evidence="3" key="1">
    <citation type="submission" date="2013-07" db="EMBL/GenBank/DDBJ databases">
        <authorList>
            <consortium name="The Broad Institute Genome Sequencing Platform"/>
            <person name="Cuomo C."/>
            <person name="Litvintseva A."/>
            <person name="Chen Y."/>
            <person name="Heitman J."/>
            <person name="Sun S."/>
            <person name="Springer D."/>
            <person name="Dromer F."/>
            <person name="Young S.K."/>
            <person name="Zeng Q."/>
            <person name="Gargeya S."/>
            <person name="Fitzgerald M."/>
            <person name="Abouelleil A."/>
            <person name="Alvarado L."/>
            <person name="Berlin A.M."/>
            <person name="Chapman S.B."/>
            <person name="Dewar J."/>
            <person name="Goldberg J."/>
            <person name="Griggs A."/>
            <person name="Gujja S."/>
            <person name="Hansen M."/>
            <person name="Howarth C."/>
            <person name="Imamovic A."/>
            <person name="Larimer J."/>
            <person name="McCowan C."/>
            <person name="Murphy C."/>
            <person name="Pearson M."/>
            <person name="Priest M."/>
            <person name="Roberts A."/>
            <person name="Saif S."/>
            <person name="Shea T."/>
            <person name="Sykes S."/>
            <person name="Wortman J."/>
            <person name="Nusbaum C."/>
            <person name="Birren B."/>
        </authorList>
    </citation>
    <scope>NUCLEOTIDE SEQUENCE</scope>
    <source>
        <strain evidence="3">CBS 10737</strain>
    </source>
</reference>
<feature type="domain" description="GYF" evidence="2">
    <location>
        <begin position="444"/>
        <end position="492"/>
    </location>
</feature>
<dbReference type="SMART" id="SM00444">
    <property type="entry name" value="GYF"/>
    <property type="match status" value="1"/>
</dbReference>
<feature type="region of interest" description="Disordered" evidence="1">
    <location>
        <begin position="672"/>
        <end position="725"/>
    </location>
</feature>
<dbReference type="GeneID" id="30173743"/>
<dbReference type="AlphaFoldDB" id="A0AAJ8MSS7"/>
<evidence type="ECO:0000313" key="3">
    <source>
        <dbReference type="EMBL" id="WWC73116.1"/>
    </source>
</evidence>
<proteinExistence type="predicted"/>
<dbReference type="PANTHER" id="PTHR14445">
    <property type="entry name" value="GRB10 INTERACTING GYF PROTEIN"/>
    <property type="match status" value="1"/>
</dbReference>
<feature type="compositionally biased region" description="Low complexity" evidence="1">
    <location>
        <begin position="690"/>
        <end position="723"/>
    </location>
</feature>
<dbReference type="InterPro" id="IPR051640">
    <property type="entry name" value="GRB10-interact_GYF"/>
</dbReference>
<dbReference type="RefSeq" id="XP_070059549.1">
    <property type="nucleotide sequence ID" value="XM_070203448.1"/>
</dbReference>
<feature type="compositionally biased region" description="Low complexity" evidence="1">
    <location>
        <begin position="873"/>
        <end position="895"/>
    </location>
</feature>
<feature type="compositionally biased region" description="Low complexity" evidence="1">
    <location>
        <begin position="1192"/>
        <end position="1212"/>
    </location>
</feature>
<dbReference type="Proteomes" id="UP000094020">
    <property type="component" value="Chromosome 10"/>
</dbReference>
<organism evidence="3 4">
    <name type="scientific">Kwoniella pini CBS 10737</name>
    <dbReference type="NCBI Taxonomy" id="1296096"/>
    <lineage>
        <taxon>Eukaryota</taxon>
        <taxon>Fungi</taxon>
        <taxon>Dikarya</taxon>
        <taxon>Basidiomycota</taxon>
        <taxon>Agaricomycotina</taxon>
        <taxon>Tremellomycetes</taxon>
        <taxon>Tremellales</taxon>
        <taxon>Cryptococcaceae</taxon>
        <taxon>Kwoniella</taxon>
    </lineage>
</organism>
<feature type="region of interest" description="Disordered" evidence="1">
    <location>
        <begin position="1190"/>
        <end position="1212"/>
    </location>
</feature>
<dbReference type="InterPro" id="IPR035445">
    <property type="entry name" value="GYF-like_dom_sf"/>
</dbReference>
<dbReference type="GO" id="GO:0005829">
    <property type="term" value="C:cytosol"/>
    <property type="evidence" value="ECO:0007669"/>
    <property type="project" value="TreeGrafter"/>
</dbReference>
<dbReference type="InterPro" id="IPR003169">
    <property type="entry name" value="GYF"/>
</dbReference>